<organism evidence="1 2">
    <name type="scientific">Arctium lappa</name>
    <name type="common">Greater burdock</name>
    <name type="synonym">Lappa major</name>
    <dbReference type="NCBI Taxonomy" id="4217"/>
    <lineage>
        <taxon>Eukaryota</taxon>
        <taxon>Viridiplantae</taxon>
        <taxon>Streptophyta</taxon>
        <taxon>Embryophyta</taxon>
        <taxon>Tracheophyta</taxon>
        <taxon>Spermatophyta</taxon>
        <taxon>Magnoliopsida</taxon>
        <taxon>eudicotyledons</taxon>
        <taxon>Gunneridae</taxon>
        <taxon>Pentapetalae</taxon>
        <taxon>asterids</taxon>
        <taxon>campanulids</taxon>
        <taxon>Asterales</taxon>
        <taxon>Asteraceae</taxon>
        <taxon>Carduoideae</taxon>
        <taxon>Cardueae</taxon>
        <taxon>Arctiinae</taxon>
        <taxon>Arctium</taxon>
    </lineage>
</organism>
<keyword evidence="2" id="KW-1185">Reference proteome</keyword>
<evidence type="ECO:0000313" key="1">
    <source>
        <dbReference type="EMBL" id="KAI3758274.1"/>
    </source>
</evidence>
<dbReference type="Proteomes" id="UP001055879">
    <property type="component" value="Linkage Group LG02"/>
</dbReference>
<protein>
    <submittedName>
        <fullName evidence="1">Uncharacterized protein</fullName>
    </submittedName>
</protein>
<proteinExistence type="predicted"/>
<dbReference type="EMBL" id="CM042048">
    <property type="protein sequence ID" value="KAI3758274.1"/>
    <property type="molecule type" value="Genomic_DNA"/>
</dbReference>
<reference evidence="1 2" key="2">
    <citation type="journal article" date="2022" name="Mol. Ecol. Resour.">
        <title>The genomes of chicory, endive, great burdock and yacon provide insights into Asteraceae paleo-polyploidization history and plant inulin production.</title>
        <authorList>
            <person name="Fan W."/>
            <person name="Wang S."/>
            <person name="Wang H."/>
            <person name="Wang A."/>
            <person name="Jiang F."/>
            <person name="Liu H."/>
            <person name="Zhao H."/>
            <person name="Xu D."/>
            <person name="Zhang Y."/>
        </authorList>
    </citation>
    <scope>NUCLEOTIDE SEQUENCE [LARGE SCALE GENOMIC DNA]</scope>
    <source>
        <strain evidence="2">cv. Niubang</strain>
    </source>
</reference>
<reference evidence="2" key="1">
    <citation type="journal article" date="2022" name="Mol. Ecol. Resour.">
        <title>The genomes of chicory, endive, great burdock and yacon provide insights into Asteraceae palaeo-polyploidization history and plant inulin production.</title>
        <authorList>
            <person name="Fan W."/>
            <person name="Wang S."/>
            <person name="Wang H."/>
            <person name="Wang A."/>
            <person name="Jiang F."/>
            <person name="Liu H."/>
            <person name="Zhao H."/>
            <person name="Xu D."/>
            <person name="Zhang Y."/>
        </authorList>
    </citation>
    <scope>NUCLEOTIDE SEQUENCE [LARGE SCALE GENOMIC DNA]</scope>
    <source>
        <strain evidence="2">cv. Niubang</strain>
    </source>
</reference>
<evidence type="ECO:0000313" key="2">
    <source>
        <dbReference type="Proteomes" id="UP001055879"/>
    </source>
</evidence>
<comment type="caution">
    <text evidence="1">The sequence shown here is derived from an EMBL/GenBank/DDBJ whole genome shotgun (WGS) entry which is preliminary data.</text>
</comment>
<gene>
    <name evidence="1" type="ORF">L6452_05832</name>
</gene>
<accession>A0ACB9EH16</accession>
<name>A0ACB9EH16_ARCLA</name>
<sequence>MSITTCLASQKTFTTCNLHNSNSSQRFCANPISSFPITGKSPSIFTTTTNIRWDTMIVCADDKHGGAPPPTPSSPPSSSWKNWVIGCLITFIVPSITTKGGPIKVFMNKFDHLVDTAEEISDVVEAVADKVDKVAEKLSDDMPEGSKIKDTLEFIEKVAERLEKDAETAGDLIDKVQEMQDKIEDILEPILDESEESEEEEENHKHRSRQKLKQIHKHKRKHD</sequence>